<evidence type="ECO:0000313" key="8">
    <source>
        <dbReference type="Proteomes" id="UP001519325"/>
    </source>
</evidence>
<gene>
    <name evidence="5" type="primary">rpmF</name>
    <name evidence="7" type="ORF">BJ987_001902</name>
</gene>
<dbReference type="InterPro" id="IPR011332">
    <property type="entry name" value="Ribosomal_zn-bd"/>
</dbReference>
<evidence type="ECO:0000256" key="1">
    <source>
        <dbReference type="ARBA" id="ARBA00008560"/>
    </source>
</evidence>
<evidence type="ECO:0000256" key="5">
    <source>
        <dbReference type="HAMAP-Rule" id="MF_00340"/>
    </source>
</evidence>
<protein>
    <recommendedName>
        <fullName evidence="4 5">Large ribosomal subunit protein bL32</fullName>
    </recommendedName>
</protein>
<dbReference type="NCBIfam" id="TIGR01031">
    <property type="entry name" value="rpmF_bact"/>
    <property type="match status" value="1"/>
</dbReference>
<keyword evidence="3 5" id="KW-0687">Ribonucleoprotein</keyword>
<reference evidence="7 8" key="1">
    <citation type="submission" date="2021-03" db="EMBL/GenBank/DDBJ databases">
        <title>Sequencing the genomes of 1000 actinobacteria strains.</title>
        <authorList>
            <person name="Klenk H.-P."/>
        </authorList>
    </citation>
    <scope>NUCLEOTIDE SEQUENCE [LARGE SCALE GENOMIC DNA]</scope>
    <source>
        <strain evidence="7 8">DSM 45516</strain>
    </source>
</reference>
<dbReference type="GO" id="GO:0005840">
    <property type="term" value="C:ribosome"/>
    <property type="evidence" value="ECO:0007669"/>
    <property type="project" value="UniProtKB-KW"/>
</dbReference>
<comment type="caution">
    <text evidence="7">The sequence shown here is derived from an EMBL/GenBank/DDBJ whole genome shotgun (WGS) entry which is preliminary data.</text>
</comment>
<name>A0ABS4QBC0_9NOCA</name>
<evidence type="ECO:0000256" key="6">
    <source>
        <dbReference type="SAM" id="MobiDB-lite"/>
    </source>
</evidence>
<keyword evidence="8" id="KW-1185">Reference proteome</keyword>
<evidence type="ECO:0000313" key="7">
    <source>
        <dbReference type="EMBL" id="MBP2189001.1"/>
    </source>
</evidence>
<dbReference type="EMBL" id="JAGGMR010000001">
    <property type="protein sequence ID" value="MBP2189001.1"/>
    <property type="molecule type" value="Genomic_DNA"/>
</dbReference>
<dbReference type="RefSeq" id="WP_209887027.1">
    <property type="nucleotide sequence ID" value="NZ_JAGGMR010000001.1"/>
</dbReference>
<evidence type="ECO:0000256" key="3">
    <source>
        <dbReference type="ARBA" id="ARBA00023274"/>
    </source>
</evidence>
<proteinExistence type="inferred from homology"/>
<sequence length="57" mass="6389">MAVPKRRMSRSNTRSRRAQWKATAPDLVEVKVVGAAHKVPRRLVKAVQLGLVDPSRL</sequence>
<dbReference type="SUPFAM" id="SSF57829">
    <property type="entry name" value="Zn-binding ribosomal proteins"/>
    <property type="match status" value="1"/>
</dbReference>
<evidence type="ECO:0000256" key="2">
    <source>
        <dbReference type="ARBA" id="ARBA00022980"/>
    </source>
</evidence>
<accession>A0ABS4QBC0</accession>
<dbReference type="HAMAP" id="MF_00340">
    <property type="entry name" value="Ribosomal_bL32"/>
    <property type="match status" value="1"/>
</dbReference>
<organism evidence="7 8">
    <name type="scientific">Nocardia goodfellowii</name>
    <dbReference type="NCBI Taxonomy" id="882446"/>
    <lineage>
        <taxon>Bacteria</taxon>
        <taxon>Bacillati</taxon>
        <taxon>Actinomycetota</taxon>
        <taxon>Actinomycetes</taxon>
        <taxon>Mycobacteriales</taxon>
        <taxon>Nocardiaceae</taxon>
        <taxon>Nocardia</taxon>
    </lineage>
</organism>
<keyword evidence="2 5" id="KW-0689">Ribosomal protein</keyword>
<comment type="similarity">
    <text evidence="1 5">Belongs to the bacterial ribosomal protein bL32 family.</text>
</comment>
<feature type="compositionally biased region" description="Basic residues" evidence="6">
    <location>
        <begin position="1"/>
        <end position="19"/>
    </location>
</feature>
<dbReference type="Pfam" id="PF01783">
    <property type="entry name" value="Ribosomal_L32p"/>
    <property type="match status" value="1"/>
</dbReference>
<feature type="region of interest" description="Disordered" evidence="6">
    <location>
        <begin position="1"/>
        <end position="21"/>
    </location>
</feature>
<dbReference type="Proteomes" id="UP001519325">
    <property type="component" value="Unassembled WGS sequence"/>
</dbReference>
<dbReference type="InterPro" id="IPR002677">
    <property type="entry name" value="Ribosomal_bL32"/>
</dbReference>
<evidence type="ECO:0000256" key="4">
    <source>
        <dbReference type="ARBA" id="ARBA00035178"/>
    </source>
</evidence>